<dbReference type="OrthoDB" id="4035795at2759"/>
<dbReference type="STRING" id="4955.A0A1G4M6B7"/>
<sequence length="227" mass="26692">MDSSQLSIYKEALEREIENKKYFLKQAHSAIESLATSDLGLVEDKDEWKEFLKKPMFFPDRSDPIGLNLVSIEQQQRLKTSKEVLEIQQLNELEELVDFQRSLNSDLELFYSMLLRREREPTLREQEESVSRRNTKLFEILKRLIKEYIMIDISAPLNRSSETADEVWTMMLQLLNGENLNVREFRGATAGFYRMLLRSGLIENVDAESKSMDSNMYIKLIDFAENF</sequence>
<accession>A0A1G4M6B7</accession>
<dbReference type="CDD" id="cd22646">
    <property type="entry name" value="MCM22_CTD"/>
    <property type="match status" value="1"/>
</dbReference>
<proteinExistence type="predicted"/>
<dbReference type="Proteomes" id="UP000190831">
    <property type="component" value="Chromosome A"/>
</dbReference>
<evidence type="ECO:0000313" key="2">
    <source>
        <dbReference type="Proteomes" id="UP000190831"/>
    </source>
</evidence>
<reference evidence="1 2" key="1">
    <citation type="submission" date="2016-03" db="EMBL/GenBank/DDBJ databases">
        <authorList>
            <person name="Devillers H."/>
        </authorList>
    </citation>
    <scope>NUCLEOTIDE SEQUENCE [LARGE SCALE GENOMIC DNA]</scope>
    <source>
        <strain evidence="1">CBS 6772</strain>
    </source>
</reference>
<dbReference type="OMA" id="MFFPERS"/>
<dbReference type="AlphaFoldDB" id="A0A1G4M6B7"/>
<name>A0A1G4M6B7_LACFM</name>
<keyword evidence="2" id="KW-1185">Reference proteome</keyword>
<organism evidence="1 2">
    <name type="scientific">Lachancea fermentati</name>
    <name type="common">Zygosaccharomyces fermentati</name>
    <dbReference type="NCBI Taxonomy" id="4955"/>
    <lineage>
        <taxon>Eukaryota</taxon>
        <taxon>Fungi</taxon>
        <taxon>Dikarya</taxon>
        <taxon>Ascomycota</taxon>
        <taxon>Saccharomycotina</taxon>
        <taxon>Saccharomycetes</taxon>
        <taxon>Saccharomycetales</taxon>
        <taxon>Saccharomycetaceae</taxon>
        <taxon>Lachancea</taxon>
    </lineage>
</organism>
<dbReference type="EMBL" id="LT598487">
    <property type="protein sequence ID" value="SCV99338.1"/>
    <property type="molecule type" value="Genomic_DNA"/>
</dbReference>
<evidence type="ECO:0000313" key="1">
    <source>
        <dbReference type="EMBL" id="SCV99338.1"/>
    </source>
</evidence>
<protein>
    <submittedName>
        <fullName evidence="1">LAFE_0A00958g1_1</fullName>
    </submittedName>
</protein>
<gene>
    <name evidence="1" type="ORF">LAFE_0A00958G</name>
</gene>